<protein>
    <recommendedName>
        <fullName evidence="4">ISXO2-like transposase domain-containing protein</fullName>
    </recommendedName>
</protein>
<reference evidence="1 3" key="1">
    <citation type="journal article" date="2014" name="Nat. Genet.">
        <title>Genome and transcriptome of the porcine whipworm Trichuris suis.</title>
        <authorList>
            <person name="Jex A.R."/>
            <person name="Nejsum P."/>
            <person name="Schwarz E.M."/>
            <person name="Hu L."/>
            <person name="Young N.D."/>
            <person name="Hall R.S."/>
            <person name="Korhonen P.K."/>
            <person name="Liao S."/>
            <person name="Thamsborg S."/>
            <person name="Xia J."/>
            <person name="Xu P."/>
            <person name="Wang S."/>
            <person name="Scheerlinck J.P."/>
            <person name="Hofmann A."/>
            <person name="Sternberg P.W."/>
            <person name="Wang J."/>
            <person name="Gasser R.B."/>
        </authorList>
    </citation>
    <scope>NUCLEOTIDE SEQUENCE [LARGE SCALE GENOMIC DNA]</scope>
    <source>
        <strain evidence="2">DCEP-RM93F</strain>
        <strain evidence="1">DCEP-RM93M</strain>
    </source>
</reference>
<evidence type="ECO:0008006" key="4">
    <source>
        <dbReference type="Google" id="ProtNLM"/>
    </source>
</evidence>
<proteinExistence type="predicted"/>
<sequence length="83" mass="9176">MHKNSAVEWNRGLRKAAAVGLIGGELIGGPGYTVEVDENIFCKRKYTEQWVLSGLCRETGECFPVPEDGLSSRALMPLTRCYV</sequence>
<keyword evidence="3" id="KW-1185">Reference proteome</keyword>
<dbReference type="EMBL" id="KL367662">
    <property type="protein sequence ID" value="KFD60534.1"/>
    <property type="molecule type" value="Genomic_DNA"/>
</dbReference>
<dbReference type="EMBL" id="KL363323">
    <property type="protein sequence ID" value="KFD47539.1"/>
    <property type="molecule type" value="Genomic_DNA"/>
</dbReference>
<evidence type="ECO:0000313" key="3">
    <source>
        <dbReference type="Proteomes" id="UP000030764"/>
    </source>
</evidence>
<dbReference type="Proteomes" id="UP000030758">
    <property type="component" value="Unassembled WGS sequence"/>
</dbReference>
<dbReference type="AlphaFoldDB" id="A0A085LRE3"/>
<accession>A0A085LRE3</accession>
<gene>
    <name evidence="1" type="ORF">M513_11583</name>
    <name evidence="2" type="ORF">M514_11583</name>
</gene>
<evidence type="ECO:0000313" key="2">
    <source>
        <dbReference type="EMBL" id="KFD60534.1"/>
    </source>
</evidence>
<organism evidence="1 3">
    <name type="scientific">Trichuris suis</name>
    <name type="common">pig whipworm</name>
    <dbReference type="NCBI Taxonomy" id="68888"/>
    <lineage>
        <taxon>Eukaryota</taxon>
        <taxon>Metazoa</taxon>
        <taxon>Ecdysozoa</taxon>
        <taxon>Nematoda</taxon>
        <taxon>Enoplea</taxon>
        <taxon>Dorylaimia</taxon>
        <taxon>Trichinellida</taxon>
        <taxon>Trichuridae</taxon>
        <taxon>Trichuris</taxon>
    </lineage>
</organism>
<name>A0A085LRE3_9BILA</name>
<dbReference type="Proteomes" id="UP000030764">
    <property type="component" value="Unassembled WGS sequence"/>
</dbReference>
<evidence type="ECO:0000313" key="1">
    <source>
        <dbReference type="EMBL" id="KFD47539.1"/>
    </source>
</evidence>